<keyword evidence="12" id="KW-1185">Reference proteome</keyword>
<evidence type="ECO:0000256" key="5">
    <source>
        <dbReference type="ARBA" id="ARBA00022917"/>
    </source>
</evidence>
<dbReference type="Gene3D" id="3.40.50.10470">
    <property type="entry name" value="Translation initiation factor eif-2b, domain 2"/>
    <property type="match status" value="1"/>
</dbReference>
<reference evidence="11" key="2">
    <citation type="submission" date="2024-10" db="UniProtKB">
        <authorList>
            <consortium name="EnsemblProtists"/>
        </authorList>
    </citation>
    <scope>IDENTIFICATION</scope>
</reference>
<dbReference type="GO" id="GO:0005085">
    <property type="term" value="F:guanyl-nucleotide exchange factor activity"/>
    <property type="evidence" value="ECO:0007669"/>
    <property type="project" value="TreeGrafter"/>
</dbReference>
<evidence type="ECO:0000256" key="6">
    <source>
        <dbReference type="ARBA" id="ARBA00044122"/>
    </source>
</evidence>
<feature type="region of interest" description="Disordered" evidence="10">
    <location>
        <begin position="1"/>
        <end position="55"/>
    </location>
</feature>
<sequence>MPTRSSSHTGERAPPPDGRFYSVLADSLTSVQARPDRRDLPLPKRSPRPFLEPPCRRDPTVETFLRAAHKKRPFEVVVAQTAHAPTYTTSSCQLAEAGIATTLIADGAIFAMMARVNKVIVGAHAVMANGGLYASASCHLLAIAAQHHSVPLVVCAGLYKLAPLFPSGPEQYNSLLSPQPLLPYGGVDEEAQRVHVVNPAYDYVPPELVSLLITNIGANHPSYIYRLLQEYYHPDDHDL</sequence>
<dbReference type="InterPro" id="IPR037171">
    <property type="entry name" value="NagB/RpiA_transferase-like"/>
</dbReference>
<evidence type="ECO:0000256" key="4">
    <source>
        <dbReference type="ARBA" id="ARBA00022540"/>
    </source>
</evidence>
<dbReference type="Proteomes" id="UP000013827">
    <property type="component" value="Unassembled WGS sequence"/>
</dbReference>
<dbReference type="PaxDb" id="2903-EOD06681"/>
<dbReference type="GO" id="GO:0005851">
    <property type="term" value="C:eukaryotic translation initiation factor 2B complex"/>
    <property type="evidence" value="ECO:0007669"/>
    <property type="project" value="TreeGrafter"/>
</dbReference>
<comment type="subcellular location">
    <subcellularLocation>
        <location evidence="1">Cytoplasm</location>
        <location evidence="1">Cytosol</location>
    </subcellularLocation>
</comment>
<dbReference type="AlphaFoldDB" id="A0A0D3I5Z6"/>
<evidence type="ECO:0000256" key="1">
    <source>
        <dbReference type="ARBA" id="ARBA00004514"/>
    </source>
</evidence>
<dbReference type="EnsemblProtists" id="EOD06681">
    <property type="protein sequence ID" value="EOD06681"/>
    <property type="gene ID" value="EMIHUDRAFT_431349"/>
</dbReference>
<comment type="subunit">
    <text evidence="8">Component of the translation initiation factor 2B (eIF2B) complex which is a heterodecamer of two sets of five different subunits: alpha, beta, gamma, delta and epsilon. Subunits alpha, beta and delta comprise a regulatory subcomplex and subunits epsilon and gamma comprise a catalytic subcomplex. Within the complex, the hexameric regulatory complex resides at the center, with the two heterodimeric catalytic subcomplexes bound on opposite sides.</text>
</comment>
<protein>
    <recommendedName>
        <fullName evidence="6">Translation initiation factor eIF2B subunit beta</fullName>
    </recommendedName>
    <alternativeName>
        <fullName evidence="7">eIF2B GDP-GTP exchange factor subunit beta</fullName>
    </alternativeName>
</protein>
<keyword evidence="4" id="KW-0396">Initiation factor</keyword>
<dbReference type="PANTHER" id="PTHR45859:SF1">
    <property type="entry name" value="TRANSLATION INITIATION FACTOR EIF-2B SUBUNIT BETA"/>
    <property type="match status" value="1"/>
</dbReference>
<dbReference type="InterPro" id="IPR051855">
    <property type="entry name" value="eIF2B_beta_subunit"/>
</dbReference>
<dbReference type="SUPFAM" id="SSF100950">
    <property type="entry name" value="NagB/RpiA/CoA transferase-like"/>
    <property type="match status" value="1"/>
</dbReference>
<evidence type="ECO:0000256" key="2">
    <source>
        <dbReference type="ARBA" id="ARBA00007251"/>
    </source>
</evidence>
<dbReference type="GeneID" id="17252835"/>
<keyword evidence="5" id="KW-0648">Protein biosynthesis</keyword>
<dbReference type="PANTHER" id="PTHR45859">
    <property type="entry name" value="TRANSLATION INITIATION FACTOR EIF-2B SUBUNIT BETA"/>
    <property type="match status" value="1"/>
</dbReference>
<dbReference type="HOGENOM" id="CLU_1162957_0_0_1"/>
<dbReference type="GO" id="GO:0003743">
    <property type="term" value="F:translation initiation factor activity"/>
    <property type="evidence" value="ECO:0007669"/>
    <property type="project" value="UniProtKB-KW"/>
</dbReference>
<keyword evidence="3" id="KW-0963">Cytoplasm</keyword>
<evidence type="ECO:0000256" key="7">
    <source>
        <dbReference type="ARBA" id="ARBA00044228"/>
    </source>
</evidence>
<dbReference type="KEGG" id="ehx:EMIHUDRAFT_431349"/>
<dbReference type="RefSeq" id="XP_005759110.1">
    <property type="nucleotide sequence ID" value="XM_005759053.1"/>
</dbReference>
<proteinExistence type="inferred from homology"/>
<reference evidence="12" key="1">
    <citation type="journal article" date="2013" name="Nature">
        <title>Pan genome of the phytoplankton Emiliania underpins its global distribution.</title>
        <authorList>
            <person name="Read B.A."/>
            <person name="Kegel J."/>
            <person name="Klute M.J."/>
            <person name="Kuo A."/>
            <person name="Lefebvre S.C."/>
            <person name="Maumus F."/>
            <person name="Mayer C."/>
            <person name="Miller J."/>
            <person name="Monier A."/>
            <person name="Salamov A."/>
            <person name="Young J."/>
            <person name="Aguilar M."/>
            <person name="Claverie J.M."/>
            <person name="Frickenhaus S."/>
            <person name="Gonzalez K."/>
            <person name="Herman E.K."/>
            <person name="Lin Y.C."/>
            <person name="Napier J."/>
            <person name="Ogata H."/>
            <person name="Sarno A.F."/>
            <person name="Shmutz J."/>
            <person name="Schroeder D."/>
            <person name="de Vargas C."/>
            <person name="Verret F."/>
            <person name="von Dassow P."/>
            <person name="Valentin K."/>
            <person name="Van de Peer Y."/>
            <person name="Wheeler G."/>
            <person name="Dacks J.B."/>
            <person name="Delwiche C.F."/>
            <person name="Dyhrman S.T."/>
            <person name="Glockner G."/>
            <person name="John U."/>
            <person name="Richards T."/>
            <person name="Worden A.Z."/>
            <person name="Zhang X."/>
            <person name="Grigoriev I.V."/>
            <person name="Allen A.E."/>
            <person name="Bidle K."/>
            <person name="Borodovsky M."/>
            <person name="Bowler C."/>
            <person name="Brownlee C."/>
            <person name="Cock J.M."/>
            <person name="Elias M."/>
            <person name="Gladyshev V.N."/>
            <person name="Groth M."/>
            <person name="Guda C."/>
            <person name="Hadaegh A."/>
            <person name="Iglesias-Rodriguez M.D."/>
            <person name="Jenkins J."/>
            <person name="Jones B.M."/>
            <person name="Lawson T."/>
            <person name="Leese F."/>
            <person name="Lindquist E."/>
            <person name="Lobanov A."/>
            <person name="Lomsadze A."/>
            <person name="Malik S.B."/>
            <person name="Marsh M.E."/>
            <person name="Mackinder L."/>
            <person name="Mock T."/>
            <person name="Mueller-Roeber B."/>
            <person name="Pagarete A."/>
            <person name="Parker M."/>
            <person name="Probert I."/>
            <person name="Quesneville H."/>
            <person name="Raines C."/>
            <person name="Rensing S.A."/>
            <person name="Riano-Pachon D.M."/>
            <person name="Richier S."/>
            <person name="Rokitta S."/>
            <person name="Shiraiwa Y."/>
            <person name="Soanes D.M."/>
            <person name="van der Giezen M."/>
            <person name="Wahlund T.M."/>
            <person name="Williams B."/>
            <person name="Wilson W."/>
            <person name="Wolfe G."/>
            <person name="Wurch L.L."/>
        </authorList>
    </citation>
    <scope>NUCLEOTIDE SEQUENCE</scope>
</reference>
<evidence type="ECO:0000256" key="3">
    <source>
        <dbReference type="ARBA" id="ARBA00022490"/>
    </source>
</evidence>
<evidence type="ECO:0000256" key="10">
    <source>
        <dbReference type="SAM" id="MobiDB-lite"/>
    </source>
</evidence>
<evidence type="ECO:0000313" key="11">
    <source>
        <dbReference type="EnsemblProtists" id="EOD06681"/>
    </source>
</evidence>
<evidence type="ECO:0000256" key="9">
    <source>
        <dbReference type="RuleBase" id="RU003814"/>
    </source>
</evidence>
<dbReference type="OMA" id="XGTTENI"/>
<name>A0A0D3I5Z6_EMIH1</name>
<dbReference type="STRING" id="2903.R1D706"/>
<organism evidence="11 12">
    <name type="scientific">Emiliania huxleyi (strain CCMP1516)</name>
    <dbReference type="NCBI Taxonomy" id="280463"/>
    <lineage>
        <taxon>Eukaryota</taxon>
        <taxon>Haptista</taxon>
        <taxon>Haptophyta</taxon>
        <taxon>Prymnesiophyceae</taxon>
        <taxon>Isochrysidales</taxon>
        <taxon>Noelaerhabdaceae</taxon>
        <taxon>Emiliania</taxon>
    </lineage>
</organism>
<evidence type="ECO:0000313" key="12">
    <source>
        <dbReference type="Proteomes" id="UP000013827"/>
    </source>
</evidence>
<accession>A0A0D3I5Z6</accession>
<dbReference type="Pfam" id="PF01008">
    <property type="entry name" value="IF-2B"/>
    <property type="match status" value="1"/>
</dbReference>
<dbReference type="GO" id="GO:0005829">
    <property type="term" value="C:cytosol"/>
    <property type="evidence" value="ECO:0007669"/>
    <property type="project" value="UniProtKB-SubCell"/>
</dbReference>
<dbReference type="eggNOG" id="KOG1465">
    <property type="taxonomic scope" value="Eukaryota"/>
</dbReference>
<dbReference type="InterPro" id="IPR042529">
    <property type="entry name" value="IF_2B-like_C"/>
</dbReference>
<comment type="similarity">
    <text evidence="2 9">Belongs to the eIF-2B alpha/beta/delta subunits family.</text>
</comment>
<evidence type="ECO:0000256" key="8">
    <source>
        <dbReference type="ARBA" id="ARBA00046432"/>
    </source>
</evidence>
<dbReference type="InterPro" id="IPR000649">
    <property type="entry name" value="IF-2B-related"/>
</dbReference>